<dbReference type="HOGENOM" id="CLU_3346182_0_0_11"/>
<proteinExistence type="predicted"/>
<protein>
    <submittedName>
        <fullName evidence="2">Uncharacterized protein</fullName>
    </submittedName>
</protein>
<evidence type="ECO:0000313" key="3">
    <source>
        <dbReference type="Proteomes" id="UP000009224"/>
    </source>
</evidence>
<evidence type="ECO:0000256" key="1">
    <source>
        <dbReference type="SAM" id="MobiDB-lite"/>
    </source>
</evidence>
<dbReference type="EMBL" id="CP002329">
    <property type="protein sequence ID" value="AEF37137.1"/>
    <property type="molecule type" value="Genomic_DNA"/>
</dbReference>
<dbReference type="KEGG" id="mjd:JDM601_3137"/>
<organism evidence="2 3">
    <name type="scientific">Mycolicibacter sinensis (strain JDM601)</name>
    <name type="common">Mycobacterium sinense</name>
    <dbReference type="NCBI Taxonomy" id="875328"/>
    <lineage>
        <taxon>Bacteria</taxon>
        <taxon>Bacillati</taxon>
        <taxon>Actinomycetota</taxon>
        <taxon>Actinomycetes</taxon>
        <taxon>Mycobacteriales</taxon>
        <taxon>Mycobacteriaceae</taxon>
        <taxon>Mycolicibacter</taxon>
    </lineage>
</organism>
<dbReference type="Proteomes" id="UP000009224">
    <property type="component" value="Chromosome"/>
</dbReference>
<name>F5Z322_MYCSD</name>
<dbReference type="STRING" id="875328.JDM601_3137"/>
<evidence type="ECO:0000313" key="2">
    <source>
        <dbReference type="EMBL" id="AEF37137.1"/>
    </source>
</evidence>
<accession>F5Z322</accession>
<dbReference type="AlphaFoldDB" id="F5Z322"/>
<keyword evidence="3" id="KW-1185">Reference proteome</keyword>
<sequence length="37" mass="3945">MRSCSRHSGLPGRRVTPSVAVGPRLTTSHGSIRRNSA</sequence>
<feature type="compositionally biased region" description="Polar residues" evidence="1">
    <location>
        <begin position="25"/>
        <end position="37"/>
    </location>
</feature>
<reference evidence="2 3" key="1">
    <citation type="journal article" date="2011" name="J. Bacteriol.">
        <title>Complete genome sequence of a novel clinical isolate, the nontuberculous Mycobacterium strain JDM601.</title>
        <authorList>
            <person name="Zhang Z.Y."/>
            <person name="Sun Z.Q."/>
            <person name="Wang Z.L."/>
            <person name="Wen Z.L."/>
            <person name="Sun Q.W."/>
            <person name="Zhu Z.Q."/>
            <person name="Song Y.Z."/>
            <person name="Zhao J.W."/>
            <person name="Wang H.H."/>
            <person name="Zhang S.L."/>
            <person name="Guo X.K."/>
        </authorList>
    </citation>
    <scope>NUCLEOTIDE SEQUENCE [LARGE SCALE GENOMIC DNA]</scope>
    <source>
        <strain evidence="2 3">JDM601</strain>
    </source>
</reference>
<feature type="region of interest" description="Disordered" evidence="1">
    <location>
        <begin position="1"/>
        <end position="37"/>
    </location>
</feature>
<gene>
    <name evidence="2" type="ordered locus">JDM601_3137</name>
</gene>